<name>A0A2S7WDF0_9FLAO</name>
<protein>
    <submittedName>
        <fullName evidence="2">Uncharacterized protein</fullName>
    </submittedName>
</protein>
<dbReference type="AlphaFoldDB" id="A0A2S7WDF0"/>
<comment type="caution">
    <text evidence="2">The sequence shown here is derived from an EMBL/GenBank/DDBJ whole genome shotgun (WGS) entry which is preliminary data.</text>
</comment>
<gene>
    <name evidence="2" type="ORF">BTO13_08610</name>
</gene>
<keyword evidence="1" id="KW-0812">Transmembrane</keyword>
<reference evidence="2 3" key="1">
    <citation type="submission" date="2016-12" db="EMBL/GenBank/DDBJ databases">
        <title>Trade-off between light-utilization and light-protection in marine flavobacteria.</title>
        <authorList>
            <person name="Kumagai Y."/>
            <person name="Yoshizawa S."/>
            <person name="Kogure K."/>
            <person name="Iwasaki W."/>
        </authorList>
    </citation>
    <scope>NUCLEOTIDE SEQUENCE [LARGE SCALE GENOMIC DNA]</scope>
    <source>
        <strain evidence="2 3">KCTC 22729</strain>
    </source>
</reference>
<accession>A0A2S7WDF0</accession>
<keyword evidence="1" id="KW-0472">Membrane</keyword>
<keyword evidence="3" id="KW-1185">Reference proteome</keyword>
<evidence type="ECO:0000256" key="1">
    <source>
        <dbReference type="SAM" id="Phobius"/>
    </source>
</evidence>
<evidence type="ECO:0000313" key="3">
    <source>
        <dbReference type="Proteomes" id="UP000237608"/>
    </source>
</evidence>
<dbReference type="Proteomes" id="UP000237608">
    <property type="component" value="Unassembled WGS sequence"/>
</dbReference>
<dbReference type="EMBL" id="MSCL01000001">
    <property type="protein sequence ID" value="PQJ75302.1"/>
    <property type="molecule type" value="Genomic_DNA"/>
</dbReference>
<proteinExistence type="predicted"/>
<feature type="transmembrane region" description="Helical" evidence="1">
    <location>
        <begin position="6"/>
        <end position="23"/>
    </location>
</feature>
<sequence>MDTIPYFLTFLFLIFSIWIFLGLQKYQQTISKKNTFLEVEIEKERKNEAKLLAVSETISHLEKNTQQQFLKIRVGIVNLEFTLQEIL</sequence>
<keyword evidence="1" id="KW-1133">Transmembrane helix</keyword>
<organism evidence="2 3">
    <name type="scientific">Polaribacter gangjinensis</name>
    <dbReference type="NCBI Taxonomy" id="574710"/>
    <lineage>
        <taxon>Bacteria</taxon>
        <taxon>Pseudomonadati</taxon>
        <taxon>Bacteroidota</taxon>
        <taxon>Flavobacteriia</taxon>
        <taxon>Flavobacteriales</taxon>
        <taxon>Flavobacteriaceae</taxon>
    </lineage>
</organism>
<evidence type="ECO:0000313" key="2">
    <source>
        <dbReference type="EMBL" id="PQJ75302.1"/>
    </source>
</evidence>
<dbReference type="RefSeq" id="WP_105046442.1">
    <property type="nucleotide sequence ID" value="NZ_CP150662.1"/>
</dbReference>